<gene>
    <name evidence="10" type="ORF">A2856_01450</name>
</gene>
<feature type="transmembrane region" description="Helical" evidence="8">
    <location>
        <begin position="93"/>
        <end position="112"/>
    </location>
</feature>
<feature type="transmembrane region" description="Helical" evidence="8">
    <location>
        <begin position="65"/>
        <end position="86"/>
    </location>
</feature>
<evidence type="ECO:0000313" key="10">
    <source>
        <dbReference type="EMBL" id="OGL66345.1"/>
    </source>
</evidence>
<evidence type="ECO:0000313" key="11">
    <source>
        <dbReference type="Proteomes" id="UP000177885"/>
    </source>
</evidence>
<comment type="subcellular location">
    <subcellularLocation>
        <location evidence="1">Cell membrane</location>
        <topology evidence="1">Multi-pass membrane protein</topology>
    </subcellularLocation>
</comment>
<keyword evidence="2" id="KW-1003">Cell membrane</keyword>
<evidence type="ECO:0000256" key="3">
    <source>
        <dbReference type="ARBA" id="ARBA00022676"/>
    </source>
</evidence>
<dbReference type="Proteomes" id="UP000177885">
    <property type="component" value="Unassembled WGS sequence"/>
</dbReference>
<dbReference type="GO" id="GO:0009103">
    <property type="term" value="P:lipopolysaccharide biosynthetic process"/>
    <property type="evidence" value="ECO:0007669"/>
    <property type="project" value="UniProtKB-ARBA"/>
</dbReference>
<dbReference type="STRING" id="1802385.A2856_01450"/>
<feature type="transmembrane region" description="Helical" evidence="8">
    <location>
        <begin position="338"/>
        <end position="358"/>
    </location>
</feature>
<dbReference type="EMBL" id="MGDT01000007">
    <property type="protein sequence ID" value="OGL66345.1"/>
    <property type="molecule type" value="Genomic_DNA"/>
</dbReference>
<feature type="transmembrane region" description="Helical" evidence="8">
    <location>
        <begin position="303"/>
        <end position="326"/>
    </location>
</feature>
<dbReference type="InterPro" id="IPR038731">
    <property type="entry name" value="RgtA/B/C-like"/>
</dbReference>
<evidence type="ECO:0000256" key="5">
    <source>
        <dbReference type="ARBA" id="ARBA00022692"/>
    </source>
</evidence>
<organism evidence="10 11">
    <name type="scientific">Candidatus Uhrbacteria bacterium RIFCSPHIGHO2_01_FULL_63_20</name>
    <dbReference type="NCBI Taxonomy" id="1802385"/>
    <lineage>
        <taxon>Bacteria</taxon>
        <taxon>Candidatus Uhriibacteriota</taxon>
    </lineage>
</organism>
<evidence type="ECO:0000256" key="2">
    <source>
        <dbReference type="ARBA" id="ARBA00022475"/>
    </source>
</evidence>
<dbReference type="GO" id="GO:0005886">
    <property type="term" value="C:plasma membrane"/>
    <property type="evidence" value="ECO:0007669"/>
    <property type="project" value="UniProtKB-SubCell"/>
</dbReference>
<keyword evidence="6 8" id="KW-1133">Transmembrane helix</keyword>
<evidence type="ECO:0000256" key="7">
    <source>
        <dbReference type="ARBA" id="ARBA00023136"/>
    </source>
</evidence>
<protein>
    <recommendedName>
        <fullName evidence="9">Glycosyltransferase RgtA/B/C/D-like domain-containing protein</fullName>
    </recommendedName>
</protein>
<feature type="transmembrane region" description="Helical" evidence="8">
    <location>
        <begin position="187"/>
        <end position="210"/>
    </location>
</feature>
<dbReference type="AlphaFoldDB" id="A0A1F7TK58"/>
<keyword evidence="3" id="KW-0328">Glycosyltransferase</keyword>
<keyword evidence="7 8" id="KW-0472">Membrane</keyword>
<accession>A0A1F7TK58</accession>
<feature type="transmembrane region" description="Helical" evidence="8">
    <location>
        <begin position="118"/>
        <end position="138"/>
    </location>
</feature>
<dbReference type="InterPro" id="IPR050297">
    <property type="entry name" value="LipidA_mod_glycosyltrf_83"/>
</dbReference>
<evidence type="ECO:0000259" key="9">
    <source>
        <dbReference type="Pfam" id="PF13231"/>
    </source>
</evidence>
<sequence length="554" mass="60313">MLIAAAATVAFFGSLVLLPSGRLFVSPDENANAFFARAYAHTGKLSTFEPLNTELGDALHPRSVVSIQGFLVPGGFLGIPVLYGLAVRAAGDWVLPFLTPLLAFLAVFAWYALASKLFGRRIGFVAALLLAVHPAWWYYTARSLMPNVPFVAFLIFALYVALCRPFARFTRKTDLIDPVVAGTLSGLALFVRASELVWIIPAAAVTALVVKRVHSRQAVGAFLLGATLVALPALWMNARTYGSPFVTGYAASRATEAPSSVAVSDVPAQGNAFVRAWERVQEVAAPAFPFGLHPRNVLRHVGAYAFALFWWLALLTAGGIAVMLRTRGVPSLERRRPRAYHAFALMGALYLAVLYGSWKIADNPDPDAISIANSYVRYWLPAFVLATPYAATALVWITERAVTRDGKRMIASALAIGCLALSAHATFLASPDGLLRVADTLRRDVAVKVQLLLLTEPDAVVITDRGDKLLFPDRRVRVPLRDEATFELMPRLVLRAPLYYYGITFPSADIDYLNQVKLKPHGLRITLVRTFHAESLYRIDAGPAPAGSDEPVSP</sequence>
<feature type="transmembrane region" description="Helical" evidence="8">
    <location>
        <begin position="217"/>
        <end position="235"/>
    </location>
</feature>
<feature type="transmembrane region" description="Helical" evidence="8">
    <location>
        <begin position="378"/>
        <end position="397"/>
    </location>
</feature>
<dbReference type="PANTHER" id="PTHR33908:SF11">
    <property type="entry name" value="MEMBRANE PROTEIN"/>
    <property type="match status" value="1"/>
</dbReference>
<comment type="caution">
    <text evidence="10">The sequence shown here is derived from an EMBL/GenBank/DDBJ whole genome shotgun (WGS) entry which is preliminary data.</text>
</comment>
<dbReference type="Pfam" id="PF13231">
    <property type="entry name" value="PMT_2"/>
    <property type="match status" value="1"/>
</dbReference>
<name>A0A1F7TK58_9BACT</name>
<feature type="transmembrane region" description="Helical" evidence="8">
    <location>
        <begin position="150"/>
        <end position="167"/>
    </location>
</feature>
<evidence type="ECO:0000256" key="8">
    <source>
        <dbReference type="SAM" id="Phobius"/>
    </source>
</evidence>
<dbReference type="GO" id="GO:0016763">
    <property type="term" value="F:pentosyltransferase activity"/>
    <property type="evidence" value="ECO:0007669"/>
    <property type="project" value="TreeGrafter"/>
</dbReference>
<dbReference type="PANTHER" id="PTHR33908">
    <property type="entry name" value="MANNOSYLTRANSFERASE YKCB-RELATED"/>
    <property type="match status" value="1"/>
</dbReference>
<feature type="transmembrane region" description="Helical" evidence="8">
    <location>
        <begin position="409"/>
        <end position="429"/>
    </location>
</feature>
<evidence type="ECO:0000256" key="6">
    <source>
        <dbReference type="ARBA" id="ARBA00022989"/>
    </source>
</evidence>
<keyword evidence="5 8" id="KW-0812">Transmembrane</keyword>
<evidence type="ECO:0000256" key="1">
    <source>
        <dbReference type="ARBA" id="ARBA00004651"/>
    </source>
</evidence>
<reference evidence="10 11" key="1">
    <citation type="journal article" date="2016" name="Nat. Commun.">
        <title>Thousands of microbial genomes shed light on interconnected biogeochemical processes in an aquifer system.</title>
        <authorList>
            <person name="Anantharaman K."/>
            <person name="Brown C.T."/>
            <person name="Hug L.A."/>
            <person name="Sharon I."/>
            <person name="Castelle C.J."/>
            <person name="Probst A.J."/>
            <person name="Thomas B.C."/>
            <person name="Singh A."/>
            <person name="Wilkins M.J."/>
            <person name="Karaoz U."/>
            <person name="Brodie E.L."/>
            <person name="Williams K.H."/>
            <person name="Hubbard S.S."/>
            <person name="Banfield J.F."/>
        </authorList>
    </citation>
    <scope>NUCLEOTIDE SEQUENCE [LARGE SCALE GENOMIC DNA]</scope>
</reference>
<evidence type="ECO:0000256" key="4">
    <source>
        <dbReference type="ARBA" id="ARBA00022679"/>
    </source>
</evidence>
<proteinExistence type="predicted"/>
<keyword evidence="4" id="KW-0808">Transferase</keyword>
<feature type="domain" description="Glycosyltransferase RgtA/B/C/D-like" evidence="9">
    <location>
        <begin position="86"/>
        <end position="230"/>
    </location>
</feature>